<dbReference type="AlphaFoldDB" id="A0A367YTC3"/>
<keyword evidence="1" id="KW-0808">Transferase</keyword>
<evidence type="ECO:0000313" key="2">
    <source>
        <dbReference type="Proteomes" id="UP000252770"/>
    </source>
</evidence>
<sequence>MPDRPLLLERVTDLEPPFRALVVTVVHDPRDARIWFRQIRALLQAGWQVTYAAPFTEKAQVSTAGLSPAERDRLRLVDLPRAYQRVRIRADLRARAVMRRHAPGHDVVLVHDPELLLATAGMDVPGLVWDVHEDPAGAFATKDWIPRQLRGMVSREWRRMESVVEDRHPLILAEWAYRDRFEHPHPVVPNAVNVPDTREPNGTDRVVCLGSVTRARGGHMLAEIGQRLHDETEGATTLEVIGPCHDHGIRSDLERAQEAGHLVWRGFMPSNEALARLRGALAGLVLLHDSPNYRVSMPTKLMEYCAHGVPVITTPLALAAKQVRTHRTGVVVPYDDAETTVDAIVGLAEAPEVVDEMAANGYELARREYDWQRWAPTFVELMEEHARARRGQDVRALASAAAS</sequence>
<gene>
    <name evidence="1" type="ORF">DT076_12430</name>
</gene>
<accession>A0A367YTC3</accession>
<dbReference type="CDD" id="cd03801">
    <property type="entry name" value="GT4_PimA-like"/>
    <property type="match status" value="1"/>
</dbReference>
<dbReference type="Proteomes" id="UP000252770">
    <property type="component" value="Unassembled WGS sequence"/>
</dbReference>
<dbReference type="Gene3D" id="3.40.50.2000">
    <property type="entry name" value="Glycogen Phosphorylase B"/>
    <property type="match status" value="2"/>
</dbReference>
<dbReference type="RefSeq" id="WP_114127001.1">
    <property type="nucleotide sequence ID" value="NZ_QOUI01000007.1"/>
</dbReference>
<dbReference type="SUPFAM" id="SSF53756">
    <property type="entry name" value="UDP-Glycosyltransferase/glycogen phosphorylase"/>
    <property type="match status" value="1"/>
</dbReference>
<dbReference type="GO" id="GO:0016757">
    <property type="term" value="F:glycosyltransferase activity"/>
    <property type="evidence" value="ECO:0007669"/>
    <property type="project" value="TreeGrafter"/>
</dbReference>
<keyword evidence="2" id="KW-1185">Reference proteome</keyword>
<protein>
    <submittedName>
        <fullName evidence="1">Glycosyltransferase</fullName>
    </submittedName>
</protein>
<dbReference type="PANTHER" id="PTHR12526">
    <property type="entry name" value="GLYCOSYLTRANSFERASE"/>
    <property type="match status" value="1"/>
</dbReference>
<dbReference type="EMBL" id="QOUI01000007">
    <property type="protein sequence ID" value="RCK69145.1"/>
    <property type="molecule type" value="Genomic_DNA"/>
</dbReference>
<dbReference type="Pfam" id="PF13692">
    <property type="entry name" value="Glyco_trans_1_4"/>
    <property type="match status" value="1"/>
</dbReference>
<organism evidence="1 2">
    <name type="scientific">Desertihabitans brevis</name>
    <dbReference type="NCBI Taxonomy" id="2268447"/>
    <lineage>
        <taxon>Bacteria</taxon>
        <taxon>Bacillati</taxon>
        <taxon>Actinomycetota</taxon>
        <taxon>Actinomycetes</taxon>
        <taxon>Propionibacteriales</taxon>
        <taxon>Propionibacteriaceae</taxon>
        <taxon>Desertihabitans</taxon>
    </lineage>
</organism>
<proteinExistence type="predicted"/>
<dbReference type="PANTHER" id="PTHR12526:SF600">
    <property type="entry name" value="GLYCOSYL TRANSFERASE GROUP 1"/>
    <property type="match status" value="1"/>
</dbReference>
<reference evidence="1 2" key="1">
    <citation type="submission" date="2018-07" db="EMBL/GenBank/DDBJ databases">
        <title>Desertimonas flava gen. nov. sp. nov.</title>
        <authorList>
            <person name="Liu S."/>
        </authorList>
    </citation>
    <scope>NUCLEOTIDE SEQUENCE [LARGE SCALE GENOMIC DNA]</scope>
    <source>
        <strain evidence="1 2">16Sb5-5</strain>
    </source>
</reference>
<comment type="caution">
    <text evidence="1">The sequence shown here is derived from an EMBL/GenBank/DDBJ whole genome shotgun (WGS) entry which is preliminary data.</text>
</comment>
<name>A0A367YTC3_9ACTN</name>
<evidence type="ECO:0000313" key="1">
    <source>
        <dbReference type="EMBL" id="RCK69145.1"/>
    </source>
</evidence>